<dbReference type="CDD" id="cd17367">
    <property type="entry name" value="MFS_KgtP"/>
    <property type="match status" value="1"/>
</dbReference>
<organism evidence="11 12">
    <name type="scientific">Massilia haematophila</name>
    <dbReference type="NCBI Taxonomy" id="457923"/>
    <lineage>
        <taxon>Bacteria</taxon>
        <taxon>Pseudomonadati</taxon>
        <taxon>Pseudomonadota</taxon>
        <taxon>Betaproteobacteria</taxon>
        <taxon>Burkholderiales</taxon>
        <taxon>Oxalobacteraceae</taxon>
        <taxon>Telluria group</taxon>
        <taxon>Massilia</taxon>
    </lineage>
</organism>
<keyword evidence="12" id="KW-1185">Reference proteome</keyword>
<dbReference type="PROSITE" id="PS00217">
    <property type="entry name" value="SUGAR_TRANSPORT_2"/>
    <property type="match status" value="1"/>
</dbReference>
<feature type="transmembrane region" description="Helical" evidence="9">
    <location>
        <begin position="332"/>
        <end position="354"/>
    </location>
</feature>
<dbReference type="PROSITE" id="PS50850">
    <property type="entry name" value="MFS"/>
    <property type="match status" value="1"/>
</dbReference>
<evidence type="ECO:0000256" key="5">
    <source>
        <dbReference type="ARBA" id="ARBA00022847"/>
    </source>
</evidence>
<gene>
    <name evidence="11" type="ORF">ACFOPH_05220</name>
</gene>
<protein>
    <submittedName>
        <fullName evidence="11">MFS transporter</fullName>
    </submittedName>
</protein>
<dbReference type="RefSeq" id="WP_312551320.1">
    <property type="nucleotide sequence ID" value="NZ_JBHRVV010000001.1"/>
</dbReference>
<dbReference type="Pfam" id="PF00083">
    <property type="entry name" value="Sugar_tr"/>
    <property type="match status" value="2"/>
</dbReference>
<dbReference type="InterPro" id="IPR051084">
    <property type="entry name" value="H+-coupled_symporters"/>
</dbReference>
<dbReference type="SUPFAM" id="SSF103473">
    <property type="entry name" value="MFS general substrate transporter"/>
    <property type="match status" value="1"/>
</dbReference>
<feature type="transmembrane region" description="Helical" evidence="9">
    <location>
        <begin position="266"/>
        <end position="283"/>
    </location>
</feature>
<feature type="transmembrane region" description="Helical" evidence="9">
    <location>
        <begin position="113"/>
        <end position="134"/>
    </location>
</feature>
<reference evidence="12" key="1">
    <citation type="journal article" date="2019" name="Int. J. Syst. Evol. Microbiol.">
        <title>The Global Catalogue of Microorganisms (GCM) 10K type strain sequencing project: providing services to taxonomists for standard genome sequencing and annotation.</title>
        <authorList>
            <consortium name="The Broad Institute Genomics Platform"/>
            <consortium name="The Broad Institute Genome Sequencing Center for Infectious Disease"/>
            <person name="Wu L."/>
            <person name="Ma J."/>
        </authorList>
    </citation>
    <scope>NUCLEOTIDE SEQUENCE [LARGE SCALE GENOMIC DNA]</scope>
    <source>
        <strain evidence="12">CCM 7480</strain>
    </source>
</reference>
<feature type="transmembrane region" description="Helical" evidence="9">
    <location>
        <begin position="393"/>
        <end position="414"/>
    </location>
</feature>
<evidence type="ECO:0000256" key="4">
    <source>
        <dbReference type="ARBA" id="ARBA00022692"/>
    </source>
</evidence>
<sequence length="460" mass="49588">MTTITKTAAEDGRTAGRSAGGGSGQAQAHAGERISAKRLRAIFVGSAGNLVEWFDFYCYSAFALYFASAFFPAQDPTAQMMSTAGIFALGFFVRPIGGILFGRLADRRGRKTALMTSVLLMCFGSLIIACAPTYATAGILSPCLLLLARLLQGLSLGGEYGASATYLSEMADSKHRGFYASFQYVTLIGGQLLALLLLLVLQRFLLSDEQLRAWGWRIPFFVGATLAVLALTMRHNMPETQSFEAARKKAKKMGGLQQLMQHPKEVLLVIGLTMGGTLAFYVYTTYMQKFLRLSVGLTDAQTTAVSAASLLFAMCLQPLYGALSDRIGRRPLLVGFALLGTIFTVPLLTAIRNASGPWEAFALIACAWIIVSGYTSINALVKAELFPASIRATGVGVPYAFAVSVFGGTAEYLALWFKSIGLESGFYWYATGVVACTLVVCWFMRDTAANSRIDAEARNP</sequence>
<feature type="transmembrane region" description="Helical" evidence="9">
    <location>
        <begin position="80"/>
        <end position="101"/>
    </location>
</feature>
<keyword evidence="3" id="KW-1003">Cell membrane</keyword>
<evidence type="ECO:0000256" key="9">
    <source>
        <dbReference type="SAM" id="Phobius"/>
    </source>
</evidence>
<dbReference type="EMBL" id="JBHRVV010000001">
    <property type="protein sequence ID" value="MFC3457645.1"/>
    <property type="molecule type" value="Genomic_DNA"/>
</dbReference>
<feature type="domain" description="Major facilitator superfamily (MFS) profile" evidence="10">
    <location>
        <begin position="41"/>
        <end position="448"/>
    </location>
</feature>
<evidence type="ECO:0000256" key="2">
    <source>
        <dbReference type="ARBA" id="ARBA00022448"/>
    </source>
</evidence>
<name>A0ABV7PHL2_9BURK</name>
<keyword evidence="4 9" id="KW-0812">Transmembrane</keyword>
<dbReference type="InterPro" id="IPR005829">
    <property type="entry name" value="Sugar_transporter_CS"/>
</dbReference>
<dbReference type="PANTHER" id="PTHR43528:SF1">
    <property type="entry name" value="ALPHA-KETOGLUTARATE PERMEASE"/>
    <property type="match status" value="1"/>
</dbReference>
<evidence type="ECO:0000313" key="11">
    <source>
        <dbReference type="EMBL" id="MFC3457645.1"/>
    </source>
</evidence>
<dbReference type="InterPro" id="IPR020846">
    <property type="entry name" value="MFS_dom"/>
</dbReference>
<dbReference type="PANTHER" id="PTHR43528">
    <property type="entry name" value="ALPHA-KETOGLUTARATE PERMEASE"/>
    <property type="match status" value="1"/>
</dbReference>
<feature type="transmembrane region" description="Helical" evidence="9">
    <location>
        <begin position="213"/>
        <end position="233"/>
    </location>
</feature>
<proteinExistence type="predicted"/>
<evidence type="ECO:0000256" key="7">
    <source>
        <dbReference type="ARBA" id="ARBA00023136"/>
    </source>
</evidence>
<evidence type="ECO:0000256" key="1">
    <source>
        <dbReference type="ARBA" id="ARBA00004651"/>
    </source>
</evidence>
<feature type="transmembrane region" description="Helical" evidence="9">
    <location>
        <begin position="360"/>
        <end position="381"/>
    </location>
</feature>
<dbReference type="InterPro" id="IPR005828">
    <property type="entry name" value="MFS_sugar_transport-like"/>
</dbReference>
<keyword evidence="2" id="KW-0813">Transport</keyword>
<feature type="transmembrane region" description="Helical" evidence="9">
    <location>
        <begin position="179"/>
        <end position="201"/>
    </location>
</feature>
<feature type="transmembrane region" description="Helical" evidence="9">
    <location>
        <begin position="426"/>
        <end position="444"/>
    </location>
</feature>
<dbReference type="Proteomes" id="UP001595665">
    <property type="component" value="Unassembled WGS sequence"/>
</dbReference>
<evidence type="ECO:0000256" key="3">
    <source>
        <dbReference type="ARBA" id="ARBA00022475"/>
    </source>
</evidence>
<keyword evidence="7 9" id="KW-0472">Membrane</keyword>
<comment type="subcellular location">
    <subcellularLocation>
        <location evidence="1">Cell membrane</location>
        <topology evidence="1">Multi-pass membrane protein</topology>
    </subcellularLocation>
</comment>
<dbReference type="Gene3D" id="1.20.1250.20">
    <property type="entry name" value="MFS general substrate transporter like domains"/>
    <property type="match status" value="1"/>
</dbReference>
<evidence type="ECO:0000313" key="12">
    <source>
        <dbReference type="Proteomes" id="UP001595665"/>
    </source>
</evidence>
<evidence type="ECO:0000256" key="6">
    <source>
        <dbReference type="ARBA" id="ARBA00022989"/>
    </source>
</evidence>
<accession>A0ABV7PHL2</accession>
<keyword evidence="5" id="KW-0769">Symport</keyword>
<feature type="region of interest" description="Disordered" evidence="8">
    <location>
        <begin position="1"/>
        <end position="26"/>
    </location>
</feature>
<keyword evidence="6 9" id="KW-1133">Transmembrane helix</keyword>
<evidence type="ECO:0000256" key="8">
    <source>
        <dbReference type="SAM" id="MobiDB-lite"/>
    </source>
</evidence>
<dbReference type="InterPro" id="IPR036259">
    <property type="entry name" value="MFS_trans_sf"/>
</dbReference>
<comment type="caution">
    <text evidence="11">The sequence shown here is derived from an EMBL/GenBank/DDBJ whole genome shotgun (WGS) entry which is preliminary data.</text>
</comment>
<evidence type="ECO:0000259" key="10">
    <source>
        <dbReference type="PROSITE" id="PS50850"/>
    </source>
</evidence>